<dbReference type="RefSeq" id="WP_380899416.1">
    <property type="nucleotide sequence ID" value="NZ_JBHUEG010000002.1"/>
</dbReference>
<accession>A0ABW5KE11</accession>
<comment type="caution">
    <text evidence="1">The sequence shown here is derived from an EMBL/GenBank/DDBJ whole genome shotgun (WGS) entry which is preliminary data.</text>
</comment>
<evidence type="ECO:0000313" key="2">
    <source>
        <dbReference type="Proteomes" id="UP001597545"/>
    </source>
</evidence>
<dbReference type="Pfam" id="PF14060">
    <property type="entry name" value="DUF4252"/>
    <property type="match status" value="1"/>
</dbReference>
<evidence type="ECO:0000313" key="1">
    <source>
        <dbReference type="EMBL" id="MFD2546025.1"/>
    </source>
</evidence>
<dbReference type="InterPro" id="IPR025348">
    <property type="entry name" value="DUF4252"/>
</dbReference>
<keyword evidence="2" id="KW-1185">Reference proteome</keyword>
<sequence length="169" mass="19401">MVKIYQLTFCVALILIIQSCYVKRTSNLSFVDRSVAGRDAEIVSIKIPMFLVKPFLIKKIHEEDDEMLRLTMKKIKSVNLTTLSNSSDNEGIRSNFKRFIHREHMEEFASIVSDGERISINGQVKKDKIKRLMLGVSSDDGDHVFIDVRGNFTVEDLTQAVNLYEKNSR</sequence>
<dbReference type="PROSITE" id="PS51257">
    <property type="entry name" value="PROKAR_LIPOPROTEIN"/>
    <property type="match status" value="1"/>
</dbReference>
<organism evidence="1 2">
    <name type="scientific">Sphingobacterium suaedae</name>
    <dbReference type="NCBI Taxonomy" id="1686402"/>
    <lineage>
        <taxon>Bacteria</taxon>
        <taxon>Pseudomonadati</taxon>
        <taxon>Bacteroidota</taxon>
        <taxon>Sphingobacteriia</taxon>
        <taxon>Sphingobacteriales</taxon>
        <taxon>Sphingobacteriaceae</taxon>
        <taxon>Sphingobacterium</taxon>
    </lineage>
</organism>
<dbReference type="EMBL" id="JBHULR010000001">
    <property type="protein sequence ID" value="MFD2546025.1"/>
    <property type="molecule type" value="Genomic_DNA"/>
</dbReference>
<proteinExistence type="predicted"/>
<protein>
    <submittedName>
        <fullName evidence="1">DUF4252 domain-containing protein</fullName>
    </submittedName>
</protein>
<reference evidence="2" key="1">
    <citation type="journal article" date="2019" name="Int. J. Syst. Evol. Microbiol.">
        <title>The Global Catalogue of Microorganisms (GCM) 10K type strain sequencing project: providing services to taxonomists for standard genome sequencing and annotation.</title>
        <authorList>
            <consortium name="The Broad Institute Genomics Platform"/>
            <consortium name="The Broad Institute Genome Sequencing Center for Infectious Disease"/>
            <person name="Wu L."/>
            <person name="Ma J."/>
        </authorList>
    </citation>
    <scope>NUCLEOTIDE SEQUENCE [LARGE SCALE GENOMIC DNA]</scope>
    <source>
        <strain evidence="2">KCTC 42662</strain>
    </source>
</reference>
<name>A0ABW5KE11_9SPHI</name>
<dbReference type="Proteomes" id="UP001597545">
    <property type="component" value="Unassembled WGS sequence"/>
</dbReference>
<gene>
    <name evidence="1" type="ORF">ACFSR5_00040</name>
</gene>